<keyword evidence="3" id="KW-1185">Reference proteome</keyword>
<accession>A0A418VAH5</accession>
<reference evidence="2 3" key="1">
    <citation type="submission" date="2018-09" db="EMBL/GenBank/DDBJ databases">
        <authorList>
            <person name="Zhu H."/>
        </authorList>
    </citation>
    <scope>NUCLEOTIDE SEQUENCE [LARGE SCALE GENOMIC DNA]</scope>
    <source>
        <strain evidence="2 3">K2S05-167</strain>
    </source>
</reference>
<dbReference type="OrthoDB" id="71340at2"/>
<dbReference type="AlphaFoldDB" id="A0A418VAH5"/>
<keyword evidence="1" id="KW-0732">Signal</keyword>
<organism evidence="2 3">
    <name type="scientific">Deinococcus cavernae</name>
    <dbReference type="NCBI Taxonomy" id="2320857"/>
    <lineage>
        <taxon>Bacteria</taxon>
        <taxon>Thermotogati</taxon>
        <taxon>Deinococcota</taxon>
        <taxon>Deinococci</taxon>
        <taxon>Deinococcales</taxon>
        <taxon>Deinococcaceae</taxon>
        <taxon>Deinococcus</taxon>
    </lineage>
</organism>
<comment type="caution">
    <text evidence="2">The sequence shown here is derived from an EMBL/GenBank/DDBJ whole genome shotgun (WGS) entry which is preliminary data.</text>
</comment>
<evidence type="ECO:0000313" key="3">
    <source>
        <dbReference type="Proteomes" id="UP000286287"/>
    </source>
</evidence>
<evidence type="ECO:0000256" key="1">
    <source>
        <dbReference type="SAM" id="SignalP"/>
    </source>
</evidence>
<dbReference type="EMBL" id="QYUJ01000014">
    <property type="protein sequence ID" value="RJF73131.1"/>
    <property type="molecule type" value="Genomic_DNA"/>
</dbReference>
<feature type="chain" id="PRO_5019586173" evidence="1">
    <location>
        <begin position="20"/>
        <end position="167"/>
    </location>
</feature>
<name>A0A418VAH5_9DEIO</name>
<dbReference type="RefSeq" id="WP_119765864.1">
    <property type="nucleotide sequence ID" value="NZ_QYUJ01000014.1"/>
</dbReference>
<protein>
    <submittedName>
        <fullName evidence="2">Uncharacterized protein</fullName>
    </submittedName>
</protein>
<feature type="signal peptide" evidence="1">
    <location>
        <begin position="1"/>
        <end position="19"/>
    </location>
</feature>
<sequence length="167" mass="18228">MKRTLLALSVVACATQASAANYAPVLWNYVQGKAPTKPLVDTARQGNYDVVQRMWIGAKNVAAEGLMTIYLPAFSTDHWMVGIIRPKGTTGEYAGSKTLKFVKVMKDGSGRGDTMNLYEIIGGLFDGMYIADGMTDEGGGKKGRLIMLMTPQIAEVELNPQKFMQKK</sequence>
<dbReference type="Proteomes" id="UP000286287">
    <property type="component" value="Unassembled WGS sequence"/>
</dbReference>
<proteinExistence type="predicted"/>
<gene>
    <name evidence="2" type="ORF">D3875_17840</name>
</gene>
<evidence type="ECO:0000313" key="2">
    <source>
        <dbReference type="EMBL" id="RJF73131.1"/>
    </source>
</evidence>